<proteinExistence type="inferred from homology"/>
<dbReference type="InterPro" id="IPR036400">
    <property type="entry name" value="Cyt_B5-like_heme/steroid_sf"/>
</dbReference>
<sequence>MRGMNPRTCQFSLYWKYDGWALEDPFIDVPLGVPAVVLCAMTTSDFWDVHVKKYGYSGLRWTWVCEGRLKTTNGENQMQPAKIMDQPYKYSRYDDLNQSMKAVAQKLRKRRLDLKRLRPWYAQEYALWSRTIYAETVLRSTLNTLARTLYGHSVRREYRANALIKELLMPHSRLSDLEAARPENARMSKMFYHAMGFLAQAALPVRTGTFKWKESRDNSVAQYPDRLRPVLRPDFAGDLALLDQIVMHGTARASAQRIKTLYDNVAPSHNRELCMSNARLAFRRWQVLGFVSAAVARDFEREWELLRRQMDQRPLDDARLDWSPITWQALSFYDGEPGHHISAFFHQGNQINQQSEGVDTDIPAGAIVRPAIPTAPSGPAAAPWIPYYSPGEVGDHQSLDSTIVWCCAWTGQEMAIYDVTDLLVDVPWNWAQRDDVTQPAAMHACRVAGHDIDQEWVDRFTRERPLGYVAALRKPEDIRINDGKEGRPLWVMAGEDVYDVTNVDLPPELQDLEAIFTGSSNEDPVAEAVHQGYHPDVIQAALRPYRIGWVQKAFQEFHRSHHVFTASEVKWHTTRETGIYIIIRGMVYDFTELIEQHPGGSSIIAQVAGTDATSDWDRFHDEPMTEFGINVHNKLESLKIGRVIEERMATTTTLSPTEICIRNFIYSKEKIAQDNPNDYILNLLDGLWGTDGTADMQKPNPSAGYLRLWESPWYIVAKMSRPPNELPYMSPNVLAKMDGRERPDGFNESWVSADCVVYNITSLVRYSTPTPILNKLKLRAGSCLDDKVAEDHDLITWLKSNCSHRAIGLLHTPKHGLYSANKLVVWKTSYRRTPASTPKAVPQAGGSTAAATPPAPFTVRPLYPLRKKRKKTKHVGAWYPYQKLPGAAFDGQVGEPMDESPDGPIDDPMDTSRVAARTALEQMGFPATLGRGAAGQKRKTGGW</sequence>
<comment type="caution">
    <text evidence="7">The sequence shown here is derived from an EMBL/GenBank/DDBJ whole genome shotgun (WGS) entry which is preliminary data.</text>
</comment>
<dbReference type="PANTHER" id="PTHR19359">
    <property type="entry name" value="CYTOCHROME B5"/>
    <property type="match status" value="1"/>
</dbReference>
<dbReference type="PROSITE" id="PS50255">
    <property type="entry name" value="CYTOCHROME_B5_2"/>
    <property type="match status" value="1"/>
</dbReference>
<evidence type="ECO:0000313" key="7">
    <source>
        <dbReference type="EMBL" id="KAK2034755.1"/>
    </source>
</evidence>
<accession>A0AAD9M976</accession>
<reference evidence="7" key="1">
    <citation type="submission" date="2021-06" db="EMBL/GenBank/DDBJ databases">
        <title>Comparative genomics, transcriptomics and evolutionary studies reveal genomic signatures of adaptation to plant cell wall in hemibiotrophic fungi.</title>
        <authorList>
            <consortium name="DOE Joint Genome Institute"/>
            <person name="Baroncelli R."/>
            <person name="Diaz J.F."/>
            <person name="Benocci T."/>
            <person name="Peng M."/>
            <person name="Battaglia E."/>
            <person name="Haridas S."/>
            <person name="Andreopoulos W."/>
            <person name="Labutti K."/>
            <person name="Pangilinan J."/>
            <person name="Floch G.L."/>
            <person name="Makela M.R."/>
            <person name="Henrissat B."/>
            <person name="Grigoriev I.V."/>
            <person name="Crouch J.A."/>
            <person name="De Vries R.P."/>
            <person name="Sukno S.A."/>
            <person name="Thon M.R."/>
        </authorList>
    </citation>
    <scope>NUCLEOTIDE SEQUENCE</scope>
    <source>
        <strain evidence="7">MAFF235873</strain>
    </source>
</reference>
<dbReference type="InterPro" id="IPR001199">
    <property type="entry name" value="Cyt_B5-like_heme/steroid-bd"/>
</dbReference>
<dbReference type="PANTHER" id="PTHR19359:SF14">
    <property type="entry name" value="CYTOCHROME B5 A"/>
    <property type="match status" value="1"/>
</dbReference>
<dbReference type="Proteomes" id="UP001232148">
    <property type="component" value="Unassembled WGS sequence"/>
</dbReference>
<dbReference type="SMART" id="SM01117">
    <property type="entry name" value="Cyt-b5"/>
    <property type="match status" value="1"/>
</dbReference>
<protein>
    <recommendedName>
        <fullName evidence="6">Cytochrome b5 heme-binding domain-containing protein</fullName>
    </recommendedName>
</protein>
<name>A0AAD9M976_9PEZI</name>
<dbReference type="SUPFAM" id="SSF55856">
    <property type="entry name" value="Cytochrome b5-like heme/steroid binding domain"/>
    <property type="match status" value="1"/>
</dbReference>
<evidence type="ECO:0000256" key="2">
    <source>
        <dbReference type="ARBA" id="ARBA00022723"/>
    </source>
</evidence>
<evidence type="ECO:0000256" key="3">
    <source>
        <dbReference type="ARBA" id="ARBA00023004"/>
    </source>
</evidence>
<dbReference type="Pfam" id="PF00173">
    <property type="entry name" value="Cyt-b5"/>
    <property type="match status" value="1"/>
</dbReference>
<dbReference type="GO" id="GO:0016020">
    <property type="term" value="C:membrane"/>
    <property type="evidence" value="ECO:0007669"/>
    <property type="project" value="TreeGrafter"/>
</dbReference>
<dbReference type="GO" id="GO:0020037">
    <property type="term" value="F:heme binding"/>
    <property type="evidence" value="ECO:0007669"/>
    <property type="project" value="TreeGrafter"/>
</dbReference>
<evidence type="ECO:0000256" key="4">
    <source>
        <dbReference type="ARBA" id="ARBA00038168"/>
    </source>
</evidence>
<comment type="similarity">
    <text evidence="4">Belongs to the cytochrome b5 family.</text>
</comment>
<keyword evidence="2" id="KW-0479">Metal-binding</keyword>
<organism evidence="7 8">
    <name type="scientific">Colletotrichum zoysiae</name>
    <dbReference type="NCBI Taxonomy" id="1216348"/>
    <lineage>
        <taxon>Eukaryota</taxon>
        <taxon>Fungi</taxon>
        <taxon>Dikarya</taxon>
        <taxon>Ascomycota</taxon>
        <taxon>Pezizomycotina</taxon>
        <taxon>Sordariomycetes</taxon>
        <taxon>Hypocreomycetidae</taxon>
        <taxon>Glomerellales</taxon>
        <taxon>Glomerellaceae</taxon>
        <taxon>Colletotrichum</taxon>
        <taxon>Colletotrichum graminicola species complex</taxon>
    </lineage>
</organism>
<keyword evidence="1" id="KW-0349">Heme</keyword>
<dbReference type="AlphaFoldDB" id="A0AAD9M976"/>
<evidence type="ECO:0000259" key="6">
    <source>
        <dbReference type="PROSITE" id="PS50255"/>
    </source>
</evidence>
<feature type="region of interest" description="Disordered" evidence="5">
    <location>
        <begin position="924"/>
        <end position="943"/>
    </location>
</feature>
<evidence type="ECO:0000313" key="8">
    <source>
        <dbReference type="Proteomes" id="UP001232148"/>
    </source>
</evidence>
<keyword evidence="8" id="KW-1185">Reference proteome</keyword>
<gene>
    <name evidence="7" type="ORF">LX32DRAFT_339300</name>
</gene>
<dbReference type="InterPro" id="IPR050668">
    <property type="entry name" value="Cytochrome_b5"/>
</dbReference>
<dbReference type="GO" id="GO:0046872">
    <property type="term" value="F:metal ion binding"/>
    <property type="evidence" value="ECO:0007669"/>
    <property type="project" value="UniProtKB-KW"/>
</dbReference>
<dbReference type="Gene3D" id="3.10.120.10">
    <property type="entry name" value="Cytochrome b5-like heme/steroid binding domain"/>
    <property type="match status" value="1"/>
</dbReference>
<feature type="domain" description="Cytochrome b5 heme-binding" evidence="6">
    <location>
        <begin position="561"/>
        <end position="644"/>
    </location>
</feature>
<evidence type="ECO:0000256" key="5">
    <source>
        <dbReference type="SAM" id="MobiDB-lite"/>
    </source>
</evidence>
<evidence type="ECO:0000256" key="1">
    <source>
        <dbReference type="ARBA" id="ARBA00022617"/>
    </source>
</evidence>
<dbReference type="EMBL" id="MU842812">
    <property type="protein sequence ID" value="KAK2034755.1"/>
    <property type="molecule type" value="Genomic_DNA"/>
</dbReference>
<keyword evidence="3" id="KW-0408">Iron</keyword>